<accession>A0ABY4WN28</accession>
<keyword evidence="3" id="KW-1185">Reference proteome</keyword>
<keyword evidence="1" id="KW-0812">Transmembrane</keyword>
<evidence type="ECO:0000313" key="3">
    <source>
        <dbReference type="Proteomes" id="UP001056500"/>
    </source>
</evidence>
<name>A0ABY4WN28_9BACL</name>
<gene>
    <name evidence="2" type="ORF">NDK47_27540</name>
</gene>
<keyword evidence="1" id="KW-1133">Transmembrane helix</keyword>
<evidence type="ECO:0000313" key="2">
    <source>
        <dbReference type="EMBL" id="USG68556.1"/>
    </source>
</evidence>
<evidence type="ECO:0008006" key="4">
    <source>
        <dbReference type="Google" id="ProtNLM"/>
    </source>
</evidence>
<sequence>MNAIDGMFNYVSSFLEKVADWVQPISIPWNKLTEKWAVFQPYITKWNTIFPLDSLMIVAGLILGFITIILVIWTIKFIKGFIPFMG</sequence>
<organism evidence="2 3">
    <name type="scientific">Brevibacillus ruminantium</name>
    <dbReference type="NCBI Taxonomy" id="2950604"/>
    <lineage>
        <taxon>Bacteria</taxon>
        <taxon>Bacillati</taxon>
        <taxon>Bacillota</taxon>
        <taxon>Bacilli</taxon>
        <taxon>Bacillales</taxon>
        <taxon>Paenibacillaceae</taxon>
        <taxon>Brevibacillus</taxon>
    </lineage>
</organism>
<reference evidence="2" key="1">
    <citation type="submission" date="2022-06" db="EMBL/GenBank/DDBJ databases">
        <title>Genome sequencing of Brevibacillus sp. BB3-R1.</title>
        <authorList>
            <person name="Heo J."/>
            <person name="Lee D."/>
            <person name="Won M."/>
            <person name="Han B.-H."/>
            <person name="Hong S.-B."/>
            <person name="Kwon S.-W."/>
        </authorList>
    </citation>
    <scope>NUCLEOTIDE SEQUENCE</scope>
    <source>
        <strain evidence="2">BB3-R1</strain>
        <plasmid evidence="2">unnamed</plasmid>
    </source>
</reference>
<geneLocation type="plasmid" evidence="2 3">
    <name>unnamed</name>
</geneLocation>
<dbReference type="RefSeq" id="WP_251876519.1">
    <property type="nucleotide sequence ID" value="NZ_CP098756.1"/>
</dbReference>
<dbReference type="EMBL" id="CP098756">
    <property type="protein sequence ID" value="USG68556.1"/>
    <property type="molecule type" value="Genomic_DNA"/>
</dbReference>
<evidence type="ECO:0000256" key="1">
    <source>
        <dbReference type="SAM" id="Phobius"/>
    </source>
</evidence>
<protein>
    <recommendedName>
        <fullName evidence="4">YggT family protein</fullName>
    </recommendedName>
</protein>
<dbReference type="Proteomes" id="UP001056500">
    <property type="component" value="Plasmid unnamed"/>
</dbReference>
<feature type="transmembrane region" description="Helical" evidence="1">
    <location>
        <begin position="55"/>
        <end position="75"/>
    </location>
</feature>
<keyword evidence="1" id="KW-0472">Membrane</keyword>
<keyword evidence="2" id="KW-0614">Plasmid</keyword>
<proteinExistence type="predicted"/>